<evidence type="ECO:0000313" key="1">
    <source>
        <dbReference type="EMBL" id="PTE19347.1"/>
    </source>
</evidence>
<comment type="caution">
    <text evidence="1">The sequence shown here is derived from an EMBL/GenBank/DDBJ whole genome shotgun (WGS) entry which is preliminary data.</text>
</comment>
<evidence type="ECO:0008006" key="3">
    <source>
        <dbReference type="Google" id="ProtNLM"/>
    </source>
</evidence>
<proteinExistence type="predicted"/>
<dbReference type="AlphaFoldDB" id="A0A2T4JNL1"/>
<protein>
    <recommendedName>
        <fullName evidence="3">MmcQ-like protein</fullName>
    </recommendedName>
</protein>
<accession>A0A2T4JNL1</accession>
<dbReference type="PANTHER" id="PTHR35145">
    <property type="entry name" value="CYTOPLASMIC PROTEIN-RELATED"/>
    <property type="match status" value="1"/>
</dbReference>
<dbReference type="Pfam" id="PF04237">
    <property type="entry name" value="YjbR"/>
    <property type="match status" value="1"/>
</dbReference>
<dbReference type="SUPFAM" id="SSF142906">
    <property type="entry name" value="YjbR-like"/>
    <property type="match status" value="1"/>
</dbReference>
<gene>
    <name evidence="1" type="ORF">C5F46_00350</name>
</gene>
<reference evidence="1 2" key="1">
    <citation type="submission" date="2018-03" db="EMBL/GenBank/DDBJ databases">
        <title>Rhodobacter veldkampii.</title>
        <authorList>
            <person name="Meyer T.E."/>
            <person name="Miller S."/>
            <person name="Lodha T."/>
            <person name="Gandham S."/>
            <person name="Chintalapati S."/>
            <person name="Chintalapati V.R."/>
        </authorList>
    </citation>
    <scope>NUCLEOTIDE SEQUENCE [LARGE SCALE GENOMIC DNA]</scope>
    <source>
        <strain evidence="1 2">DSM 11550</strain>
    </source>
</reference>
<dbReference type="Proteomes" id="UP000241899">
    <property type="component" value="Unassembled WGS sequence"/>
</dbReference>
<evidence type="ECO:0000313" key="2">
    <source>
        <dbReference type="Proteomes" id="UP000241899"/>
    </source>
</evidence>
<dbReference type="OrthoDB" id="9804614at2"/>
<sequence>MSDPDITALCAALPGASCSQPFGPEADVWKLAGKIFAIVSTMGGGVSVKCRDTETAHLLIEMGRATPAPYLPRGGWVRIMPGTMPPDELAERIATSYAVIRASLPKRLRDQTLA</sequence>
<keyword evidence="2" id="KW-1185">Reference proteome</keyword>
<dbReference type="PANTHER" id="PTHR35145:SF1">
    <property type="entry name" value="CYTOPLASMIC PROTEIN"/>
    <property type="match status" value="1"/>
</dbReference>
<organism evidence="1 2">
    <name type="scientific">Phaeovulum veldkampii DSM 11550</name>
    <dbReference type="NCBI Taxonomy" id="1185920"/>
    <lineage>
        <taxon>Bacteria</taxon>
        <taxon>Pseudomonadati</taxon>
        <taxon>Pseudomonadota</taxon>
        <taxon>Alphaproteobacteria</taxon>
        <taxon>Rhodobacterales</taxon>
        <taxon>Paracoccaceae</taxon>
        <taxon>Phaeovulum</taxon>
    </lineage>
</organism>
<dbReference type="InterPro" id="IPR007351">
    <property type="entry name" value="YjbR"/>
</dbReference>
<dbReference type="Gene3D" id="3.90.1150.30">
    <property type="match status" value="1"/>
</dbReference>
<dbReference type="InterPro" id="IPR038056">
    <property type="entry name" value="YjbR-like_sf"/>
</dbReference>
<name>A0A2T4JNL1_9RHOB</name>
<dbReference type="InterPro" id="IPR058532">
    <property type="entry name" value="YjbR/MT2646/Rv2570-like"/>
</dbReference>
<dbReference type="EMBL" id="PZKF01000001">
    <property type="protein sequence ID" value="PTE19347.1"/>
    <property type="molecule type" value="Genomic_DNA"/>
</dbReference>
<dbReference type="RefSeq" id="WP_107323476.1">
    <property type="nucleotide sequence ID" value="NZ_NHSP01000027.1"/>
</dbReference>